<evidence type="ECO:0000313" key="1">
    <source>
        <dbReference type="EMBL" id="CAB5006732.1"/>
    </source>
</evidence>
<protein>
    <submittedName>
        <fullName evidence="1">Unannotated protein</fullName>
    </submittedName>
</protein>
<name>A0A6J7PW87_9ZZZZ</name>
<gene>
    <name evidence="1" type="ORF">UFOPK3967_02015</name>
</gene>
<dbReference type="AlphaFoldDB" id="A0A6J7PW87"/>
<dbReference type="EMBL" id="CAFBOS010000137">
    <property type="protein sequence ID" value="CAB5006732.1"/>
    <property type="molecule type" value="Genomic_DNA"/>
</dbReference>
<reference evidence="1" key="1">
    <citation type="submission" date="2020-05" db="EMBL/GenBank/DDBJ databases">
        <authorList>
            <person name="Chiriac C."/>
            <person name="Salcher M."/>
            <person name="Ghai R."/>
            <person name="Kavagutti S V."/>
        </authorList>
    </citation>
    <scope>NUCLEOTIDE SEQUENCE</scope>
</reference>
<sequence length="55" mass="5377">MAVAPATVEAAAVEPDVVPTDVVPTDVEALASLASDDGAQDAVVVQELGETVGEG</sequence>
<proteinExistence type="predicted"/>
<organism evidence="1">
    <name type="scientific">freshwater metagenome</name>
    <dbReference type="NCBI Taxonomy" id="449393"/>
    <lineage>
        <taxon>unclassified sequences</taxon>
        <taxon>metagenomes</taxon>
        <taxon>ecological metagenomes</taxon>
    </lineage>
</organism>
<accession>A0A6J7PW87</accession>